<protein>
    <submittedName>
        <fullName evidence="2">Excisionase family DNA binding protein</fullName>
    </submittedName>
</protein>
<dbReference type="GO" id="GO:0003677">
    <property type="term" value="F:DNA binding"/>
    <property type="evidence" value="ECO:0007669"/>
    <property type="project" value="InterPro"/>
</dbReference>
<dbReference type="OrthoDB" id="3401953at2"/>
<dbReference type="AlphaFoldDB" id="A0A543FWA6"/>
<dbReference type="InterPro" id="IPR041657">
    <property type="entry name" value="HTH_17"/>
</dbReference>
<dbReference type="Pfam" id="PF12728">
    <property type="entry name" value="HTH_17"/>
    <property type="match status" value="1"/>
</dbReference>
<dbReference type="RefSeq" id="WP_142104761.1">
    <property type="nucleotide sequence ID" value="NZ_VFPH01000002.1"/>
</dbReference>
<accession>A0A543FWA6</accession>
<sequence>MTQLYSVEEVAALLGLHVKTVRGYVRDGRLDAVRIGRQYRIGADALDAFAGRAVTAPRRRKAAVEVSSIVQIDDVDRALVDRVSTLVMSSAGSGGQDDGRLRVEMAYDEAKSRMKIIVLGGPESTAELLRLVGALMEDRS</sequence>
<dbReference type="Proteomes" id="UP000319818">
    <property type="component" value="Unassembled WGS sequence"/>
</dbReference>
<dbReference type="EMBL" id="VFPH01000002">
    <property type="protein sequence ID" value="TQM38034.1"/>
    <property type="molecule type" value="Genomic_DNA"/>
</dbReference>
<evidence type="ECO:0000313" key="2">
    <source>
        <dbReference type="EMBL" id="TQM38034.1"/>
    </source>
</evidence>
<organism evidence="2 3">
    <name type="scientific">Pseudonocardia cypriaca</name>
    <dbReference type="NCBI Taxonomy" id="882449"/>
    <lineage>
        <taxon>Bacteria</taxon>
        <taxon>Bacillati</taxon>
        <taxon>Actinomycetota</taxon>
        <taxon>Actinomycetes</taxon>
        <taxon>Pseudonocardiales</taxon>
        <taxon>Pseudonocardiaceae</taxon>
        <taxon>Pseudonocardia</taxon>
    </lineage>
</organism>
<keyword evidence="3" id="KW-1185">Reference proteome</keyword>
<gene>
    <name evidence="2" type="ORF">FB388_5258</name>
</gene>
<dbReference type="SUPFAM" id="SSF46955">
    <property type="entry name" value="Putative DNA-binding domain"/>
    <property type="match status" value="1"/>
</dbReference>
<feature type="domain" description="Helix-turn-helix" evidence="1">
    <location>
        <begin position="4"/>
        <end position="50"/>
    </location>
</feature>
<dbReference type="InterPro" id="IPR009061">
    <property type="entry name" value="DNA-bd_dom_put_sf"/>
</dbReference>
<dbReference type="NCBIfam" id="TIGR01764">
    <property type="entry name" value="excise"/>
    <property type="match status" value="1"/>
</dbReference>
<dbReference type="InterPro" id="IPR010093">
    <property type="entry name" value="SinI_DNA-bd"/>
</dbReference>
<proteinExistence type="predicted"/>
<name>A0A543FWA6_9PSEU</name>
<reference evidence="2 3" key="1">
    <citation type="submission" date="2019-06" db="EMBL/GenBank/DDBJ databases">
        <title>Sequencing the genomes of 1000 actinobacteria strains.</title>
        <authorList>
            <person name="Klenk H.-P."/>
        </authorList>
    </citation>
    <scope>NUCLEOTIDE SEQUENCE [LARGE SCALE GENOMIC DNA]</scope>
    <source>
        <strain evidence="2 3">DSM 45511</strain>
    </source>
</reference>
<evidence type="ECO:0000313" key="3">
    <source>
        <dbReference type="Proteomes" id="UP000319818"/>
    </source>
</evidence>
<comment type="caution">
    <text evidence="2">The sequence shown here is derived from an EMBL/GenBank/DDBJ whole genome shotgun (WGS) entry which is preliminary data.</text>
</comment>
<evidence type="ECO:0000259" key="1">
    <source>
        <dbReference type="Pfam" id="PF12728"/>
    </source>
</evidence>